<keyword evidence="1" id="KW-0812">Transmembrane</keyword>
<keyword evidence="1" id="KW-1133">Transmembrane helix</keyword>
<feature type="transmembrane region" description="Helical" evidence="1">
    <location>
        <begin position="75"/>
        <end position="102"/>
    </location>
</feature>
<organism evidence="2 3">
    <name type="scientific">Geodia barretti</name>
    <name type="common">Barrett's horny sponge</name>
    <dbReference type="NCBI Taxonomy" id="519541"/>
    <lineage>
        <taxon>Eukaryota</taxon>
        <taxon>Metazoa</taxon>
        <taxon>Porifera</taxon>
        <taxon>Demospongiae</taxon>
        <taxon>Heteroscleromorpha</taxon>
        <taxon>Tetractinellida</taxon>
        <taxon>Astrophorina</taxon>
        <taxon>Geodiidae</taxon>
        <taxon>Geodia</taxon>
    </lineage>
</organism>
<protein>
    <submittedName>
        <fullName evidence="2">Uncharacterized protein</fullName>
    </submittedName>
</protein>
<feature type="transmembrane region" description="Helical" evidence="1">
    <location>
        <begin position="30"/>
        <end position="49"/>
    </location>
</feature>
<reference evidence="2" key="1">
    <citation type="submission" date="2023-03" db="EMBL/GenBank/DDBJ databases">
        <authorList>
            <person name="Steffen K."/>
            <person name="Cardenas P."/>
        </authorList>
    </citation>
    <scope>NUCLEOTIDE SEQUENCE</scope>
</reference>
<name>A0AA35WAX5_GEOBA</name>
<comment type="caution">
    <text evidence="2">The sequence shown here is derived from an EMBL/GenBank/DDBJ whole genome shotgun (WGS) entry which is preliminary data.</text>
</comment>
<evidence type="ECO:0000256" key="1">
    <source>
        <dbReference type="SAM" id="Phobius"/>
    </source>
</evidence>
<accession>A0AA35WAX5</accession>
<evidence type="ECO:0000313" key="2">
    <source>
        <dbReference type="EMBL" id="CAI8006567.1"/>
    </source>
</evidence>
<keyword evidence="1" id="KW-0472">Membrane</keyword>
<keyword evidence="3" id="KW-1185">Reference proteome</keyword>
<proteinExistence type="predicted"/>
<gene>
    <name evidence="2" type="ORF">GBAR_LOCUS4791</name>
</gene>
<sequence>MTFQVSSVPLVHALVLVWDHFLVQLLTSSQVFLGSCAIFGSLSLAALYAERRSMLFWEVCQQHFITHQQRAWDKVFWFLISGLNMLVMMLFFIIFLGLYMVFQEKKRKN</sequence>
<dbReference type="Proteomes" id="UP001174909">
    <property type="component" value="Unassembled WGS sequence"/>
</dbReference>
<evidence type="ECO:0000313" key="3">
    <source>
        <dbReference type="Proteomes" id="UP001174909"/>
    </source>
</evidence>
<dbReference type="EMBL" id="CASHTH010000697">
    <property type="protein sequence ID" value="CAI8006567.1"/>
    <property type="molecule type" value="Genomic_DNA"/>
</dbReference>
<dbReference type="AlphaFoldDB" id="A0AA35WAX5"/>